<accession>A0A2V1DPG6</accession>
<gene>
    <name evidence="2" type="ORF">DM02DRAFT_615216</name>
</gene>
<feature type="compositionally biased region" description="Basic and acidic residues" evidence="1">
    <location>
        <begin position="1"/>
        <end position="21"/>
    </location>
</feature>
<sequence>MYHNPRKESPLDVRSWPKGENQDMGPRLILAQSSSEQTRRTRTWTLGLGQESSRNLMSTLHTMYSTRQYTVHTSLGEFPISHEWTRAACLSRPPFNICWWLAANLCAKTPPPCHWSNVHSARVGVGFIRTIISSPPENTFVSLLTTYLGTLHSLLSFTSRHHVASIVCLPCLTFKYPTYLDVGTI</sequence>
<keyword evidence="3" id="KW-1185">Reference proteome</keyword>
<organism evidence="2 3">
    <name type="scientific">Periconia macrospinosa</name>
    <dbReference type="NCBI Taxonomy" id="97972"/>
    <lineage>
        <taxon>Eukaryota</taxon>
        <taxon>Fungi</taxon>
        <taxon>Dikarya</taxon>
        <taxon>Ascomycota</taxon>
        <taxon>Pezizomycotina</taxon>
        <taxon>Dothideomycetes</taxon>
        <taxon>Pleosporomycetidae</taxon>
        <taxon>Pleosporales</taxon>
        <taxon>Massarineae</taxon>
        <taxon>Periconiaceae</taxon>
        <taxon>Periconia</taxon>
    </lineage>
</organism>
<dbReference type="EMBL" id="KZ805397">
    <property type="protein sequence ID" value="PVH99169.1"/>
    <property type="molecule type" value="Genomic_DNA"/>
</dbReference>
<evidence type="ECO:0000313" key="2">
    <source>
        <dbReference type="EMBL" id="PVH99169.1"/>
    </source>
</evidence>
<proteinExistence type="predicted"/>
<protein>
    <submittedName>
        <fullName evidence="2">Uncharacterized protein</fullName>
    </submittedName>
</protein>
<dbReference type="AlphaFoldDB" id="A0A2V1DPG6"/>
<dbReference type="Proteomes" id="UP000244855">
    <property type="component" value="Unassembled WGS sequence"/>
</dbReference>
<feature type="region of interest" description="Disordered" evidence="1">
    <location>
        <begin position="1"/>
        <end position="24"/>
    </location>
</feature>
<evidence type="ECO:0000256" key="1">
    <source>
        <dbReference type="SAM" id="MobiDB-lite"/>
    </source>
</evidence>
<name>A0A2V1DPG6_9PLEO</name>
<reference evidence="2 3" key="1">
    <citation type="journal article" date="2018" name="Sci. Rep.">
        <title>Comparative genomics provides insights into the lifestyle and reveals functional heterogeneity of dark septate endophytic fungi.</title>
        <authorList>
            <person name="Knapp D.G."/>
            <person name="Nemeth J.B."/>
            <person name="Barry K."/>
            <person name="Hainaut M."/>
            <person name="Henrissat B."/>
            <person name="Johnson J."/>
            <person name="Kuo A."/>
            <person name="Lim J.H.P."/>
            <person name="Lipzen A."/>
            <person name="Nolan M."/>
            <person name="Ohm R.A."/>
            <person name="Tamas L."/>
            <person name="Grigoriev I.V."/>
            <person name="Spatafora J.W."/>
            <person name="Nagy L.G."/>
            <person name="Kovacs G.M."/>
        </authorList>
    </citation>
    <scope>NUCLEOTIDE SEQUENCE [LARGE SCALE GENOMIC DNA]</scope>
    <source>
        <strain evidence="2 3">DSE2036</strain>
    </source>
</reference>
<evidence type="ECO:0000313" key="3">
    <source>
        <dbReference type="Proteomes" id="UP000244855"/>
    </source>
</evidence>